<accession>A0ABY3W7T9</accession>
<protein>
    <submittedName>
        <fullName evidence="2">YbaK/EbsC family protein</fullName>
    </submittedName>
</protein>
<name>A0ABY3W7T9_9MICC</name>
<evidence type="ECO:0000313" key="3">
    <source>
        <dbReference type="Proteomes" id="UP000829069"/>
    </source>
</evidence>
<sequence>MNNPVAAVRTALVERGVADTVTVFDDEVPTAAEAARVLDCDVAAIANSLVFDSGGSPLLILASGAARVDTKLVAAELGLDRIRRADADFVLTHTGQAIGGVAPVGHPATIRTVLDRSLAGHPVLWAGAGDHRAMFSIGFDDLRRITSAVVMDVRAD</sequence>
<dbReference type="RefSeq" id="WP_241914435.1">
    <property type="nucleotide sequence ID" value="NZ_CP093326.1"/>
</dbReference>
<organism evidence="2 3">
    <name type="scientific">Arthrobacter sulfonylureivorans</name>
    <dbReference type="NCBI Taxonomy" id="2486855"/>
    <lineage>
        <taxon>Bacteria</taxon>
        <taxon>Bacillati</taxon>
        <taxon>Actinomycetota</taxon>
        <taxon>Actinomycetes</taxon>
        <taxon>Micrococcales</taxon>
        <taxon>Micrococcaceae</taxon>
        <taxon>Arthrobacter</taxon>
    </lineage>
</organism>
<feature type="domain" description="YbaK/aminoacyl-tRNA synthetase-associated" evidence="1">
    <location>
        <begin position="27"/>
        <end position="145"/>
    </location>
</feature>
<dbReference type="Pfam" id="PF04073">
    <property type="entry name" value="tRNA_edit"/>
    <property type="match status" value="1"/>
</dbReference>
<evidence type="ECO:0000313" key="2">
    <source>
        <dbReference type="EMBL" id="UNK46404.1"/>
    </source>
</evidence>
<keyword evidence="3" id="KW-1185">Reference proteome</keyword>
<dbReference type="Proteomes" id="UP000829069">
    <property type="component" value="Chromosome"/>
</dbReference>
<dbReference type="Gene3D" id="3.90.960.10">
    <property type="entry name" value="YbaK/aminoacyl-tRNA synthetase-associated domain"/>
    <property type="match status" value="1"/>
</dbReference>
<gene>
    <name evidence="2" type="ORF">MNQ99_03260</name>
</gene>
<dbReference type="PANTHER" id="PTHR30411">
    <property type="entry name" value="CYTOPLASMIC PROTEIN"/>
    <property type="match status" value="1"/>
</dbReference>
<dbReference type="EMBL" id="CP093326">
    <property type="protein sequence ID" value="UNK46404.1"/>
    <property type="molecule type" value="Genomic_DNA"/>
</dbReference>
<proteinExistence type="predicted"/>
<dbReference type="InterPro" id="IPR007214">
    <property type="entry name" value="YbaK/aa-tRNA-synth-assoc-dom"/>
</dbReference>
<dbReference type="PANTHER" id="PTHR30411:SF1">
    <property type="entry name" value="CYTOPLASMIC PROTEIN"/>
    <property type="match status" value="1"/>
</dbReference>
<dbReference type="SUPFAM" id="SSF55826">
    <property type="entry name" value="YbaK/ProRS associated domain"/>
    <property type="match status" value="1"/>
</dbReference>
<evidence type="ECO:0000259" key="1">
    <source>
        <dbReference type="Pfam" id="PF04073"/>
    </source>
</evidence>
<dbReference type="InterPro" id="IPR036754">
    <property type="entry name" value="YbaK/aa-tRNA-synt-asso_dom_sf"/>
</dbReference>
<reference evidence="2 3" key="1">
    <citation type="submission" date="2022-03" db="EMBL/GenBank/DDBJ databases">
        <title>Isotopic signatures of nitrous oxide derived from detoxification processes.</title>
        <authorList>
            <person name="Behrendt U."/>
            <person name="Buchen C."/>
            <person name="Well R."/>
            <person name="Ulrich A."/>
            <person name="Rohe L."/>
            <person name="Kolb S."/>
            <person name="Schloter M."/>
            <person name="Horn M.A."/>
            <person name="Augustin J."/>
        </authorList>
    </citation>
    <scope>NUCLEOTIDE SEQUENCE [LARGE SCALE GENOMIC DNA]</scope>
    <source>
        <strain evidence="2 3">S4-C24</strain>
    </source>
</reference>
<dbReference type="CDD" id="cd04333">
    <property type="entry name" value="ProX_deacylase"/>
    <property type="match status" value="1"/>
</dbReference>